<dbReference type="Pfam" id="PF13181">
    <property type="entry name" value="TPR_8"/>
    <property type="match status" value="1"/>
</dbReference>
<evidence type="ECO:0000256" key="2">
    <source>
        <dbReference type="ARBA" id="ARBA00022803"/>
    </source>
</evidence>
<dbReference type="InterPro" id="IPR019734">
    <property type="entry name" value="TPR_rpt"/>
</dbReference>
<feature type="repeat" description="TPR" evidence="3">
    <location>
        <begin position="359"/>
        <end position="392"/>
    </location>
</feature>
<evidence type="ECO:0000313" key="5">
    <source>
        <dbReference type="EMBL" id="TKI60255.1"/>
    </source>
</evidence>
<reference evidence="5 6" key="1">
    <citation type="submission" date="2019-04" db="EMBL/GenBank/DDBJ databases">
        <title>Lysinibacillus genome sequencing.</title>
        <authorList>
            <person name="Dunlap C."/>
        </authorList>
    </citation>
    <scope>NUCLEOTIDE SEQUENCE [LARGE SCALE GENOMIC DNA]</scope>
    <source>
        <strain evidence="5 6">NBRC 109424</strain>
    </source>
</reference>
<gene>
    <name evidence="5" type="ORF">FC752_15940</name>
</gene>
<dbReference type="SUPFAM" id="SSF81901">
    <property type="entry name" value="HCP-like"/>
    <property type="match status" value="1"/>
</dbReference>
<keyword evidence="2 3" id="KW-0802">TPR repeat</keyword>
<evidence type="ECO:0000256" key="1">
    <source>
        <dbReference type="ARBA" id="ARBA00022737"/>
    </source>
</evidence>
<dbReference type="PROSITE" id="PS50005">
    <property type="entry name" value="TPR"/>
    <property type="match status" value="3"/>
</dbReference>
<feature type="repeat" description="TPR" evidence="3">
    <location>
        <begin position="291"/>
        <end position="324"/>
    </location>
</feature>
<organism evidence="5 6">
    <name type="scientific">Lysinibacillus varians</name>
    <dbReference type="NCBI Taxonomy" id="1145276"/>
    <lineage>
        <taxon>Bacteria</taxon>
        <taxon>Bacillati</taxon>
        <taxon>Bacillota</taxon>
        <taxon>Bacilli</taxon>
        <taxon>Bacillales</taxon>
        <taxon>Bacillaceae</taxon>
        <taxon>Lysinibacillus</taxon>
    </lineage>
</organism>
<dbReference type="Pfam" id="PF12895">
    <property type="entry name" value="ANAPC3"/>
    <property type="match status" value="2"/>
</dbReference>
<evidence type="ECO:0000256" key="3">
    <source>
        <dbReference type="PROSITE-ProRule" id="PRU00339"/>
    </source>
</evidence>
<proteinExistence type="predicted"/>
<dbReference type="InterPro" id="IPR050498">
    <property type="entry name" value="Ycf3"/>
</dbReference>
<comment type="caution">
    <text evidence="5">The sequence shown here is derived from an EMBL/GenBank/DDBJ whole genome shotgun (WGS) entry which is preliminary data.</text>
</comment>
<name>A0ABY2T7U4_9BACI</name>
<dbReference type="EMBL" id="SZPV01000032">
    <property type="protein sequence ID" value="TKI60255.1"/>
    <property type="molecule type" value="Genomic_DNA"/>
</dbReference>
<keyword evidence="1" id="KW-0677">Repeat</keyword>
<dbReference type="RefSeq" id="WP_025220257.1">
    <property type="nucleotide sequence ID" value="NZ_CP006837.1"/>
</dbReference>
<feature type="domain" description="DUF4365" evidence="4">
    <location>
        <begin position="15"/>
        <end position="155"/>
    </location>
</feature>
<sequence>MRYNLPESADEHEQEENSILALKNILKNKNFIIRDIRENDYGVDLNIEVKIVGNNKKYASNFISQVQIKDKINSENIKNKDGTYSFPVKTKTINYLSNQPASLFLIYLEDEDQIIWEWVNEIEKYAINKIGNINSQDNITYRFSKFLNSEAVNEIYGQIIRIGEKIKDYKDLILDKHSVDIIKHKNLIKSFNKSNEMIKEYINSKNYKKALKLSTNLADLLKDEDSYNSCAGLSYCVGDYKKALKFCNKSISINSNNSVTHLIKGSSLIRLKDYEEAKASIQASLSICESTDAYNEYGLLEFLLNNFNDSIKYLEKSIKLNVNNETAYLYLGKIYSSILNFNKAEYNLQKVIEINPENADALALLGENYFNQDKYENAIEYFNKSLDYDSKNNKSLLGMGLALISINRLEKGIIYISEWCVIHQKKILNKEKGILIVNIGWNKTICFAVTPTNKEEIKLVFSDGTEIPVKLPNKKDFIHIGILSNNIEDWVIPLVGKVFAKKKTFNYIMKELENNLELINFPKSNGQDNYFEFSNSTKLLIEEEKDRVYIELNFKEFAIYGYTDREYNKKGFYEFIKYYNKYDFFQVTLCCIEDKKEISFTVNGNVTIKKLEN</sequence>
<dbReference type="Proteomes" id="UP000308539">
    <property type="component" value="Unassembled WGS sequence"/>
</dbReference>
<dbReference type="Pfam" id="PF14280">
    <property type="entry name" value="DUF4365"/>
    <property type="match status" value="1"/>
</dbReference>
<dbReference type="PANTHER" id="PTHR44858">
    <property type="entry name" value="TETRATRICOPEPTIDE REPEAT PROTEIN 6"/>
    <property type="match status" value="1"/>
</dbReference>
<dbReference type="PROSITE" id="PS50293">
    <property type="entry name" value="TPR_REGION"/>
    <property type="match status" value="1"/>
</dbReference>
<dbReference type="InterPro" id="IPR025375">
    <property type="entry name" value="DUF4365"/>
</dbReference>
<dbReference type="SMART" id="SM00028">
    <property type="entry name" value="TPR"/>
    <property type="match status" value="5"/>
</dbReference>
<dbReference type="PANTHER" id="PTHR44858:SF1">
    <property type="entry name" value="UDP-N-ACETYLGLUCOSAMINE--PEPTIDE N-ACETYLGLUCOSAMINYLTRANSFERASE SPINDLY-RELATED"/>
    <property type="match status" value="1"/>
</dbReference>
<accession>A0ABY2T7U4</accession>
<keyword evidence="6" id="KW-1185">Reference proteome</keyword>
<dbReference type="Gene3D" id="1.25.40.10">
    <property type="entry name" value="Tetratricopeptide repeat domain"/>
    <property type="match status" value="2"/>
</dbReference>
<dbReference type="InterPro" id="IPR011990">
    <property type="entry name" value="TPR-like_helical_dom_sf"/>
</dbReference>
<evidence type="ECO:0000313" key="6">
    <source>
        <dbReference type="Proteomes" id="UP000308539"/>
    </source>
</evidence>
<evidence type="ECO:0000259" key="4">
    <source>
        <dbReference type="Pfam" id="PF14280"/>
    </source>
</evidence>
<protein>
    <submittedName>
        <fullName evidence="5">Tetratricopeptide repeat protein</fullName>
    </submittedName>
</protein>
<feature type="repeat" description="TPR" evidence="3">
    <location>
        <begin position="325"/>
        <end position="358"/>
    </location>
</feature>